<dbReference type="Proteomes" id="UP000193427">
    <property type="component" value="Chromosome"/>
</dbReference>
<dbReference type="EMBL" id="CP015118">
    <property type="protein sequence ID" value="ARN23955.1"/>
    <property type="molecule type" value="Genomic_DNA"/>
</dbReference>
<evidence type="ECO:0000313" key="2">
    <source>
        <dbReference type="Proteomes" id="UP000193427"/>
    </source>
</evidence>
<protein>
    <submittedName>
        <fullName evidence="1">Uncharacterized protein</fullName>
    </submittedName>
</protein>
<dbReference type="AlphaFoldDB" id="A0A1W6LI80"/>
<accession>A0A1W6LI80</accession>
<keyword evidence="2" id="KW-1185">Reference proteome</keyword>
<dbReference type="RefSeq" id="WP_085754235.1">
    <property type="nucleotide sequence ID" value="NZ_BSPR01000009.1"/>
</dbReference>
<organism evidence="1 2">
    <name type="scientific">Piscinibacter gummiphilus</name>
    <dbReference type="NCBI Taxonomy" id="946333"/>
    <lineage>
        <taxon>Bacteria</taxon>
        <taxon>Pseudomonadati</taxon>
        <taxon>Pseudomonadota</taxon>
        <taxon>Betaproteobacteria</taxon>
        <taxon>Burkholderiales</taxon>
        <taxon>Sphaerotilaceae</taxon>
        <taxon>Piscinibacter</taxon>
    </lineage>
</organism>
<dbReference type="STRING" id="946333.A4W93_18700"/>
<dbReference type="Pfam" id="PF08002">
    <property type="entry name" value="DUF1697"/>
    <property type="match status" value="1"/>
</dbReference>
<reference evidence="1 2" key="1">
    <citation type="submission" date="2016-04" db="EMBL/GenBank/DDBJ databases">
        <title>Complete genome sequence of natural rubber-degrading, novel Gram-negative bacterium, Rhizobacter gummiphilus strain NS21.</title>
        <authorList>
            <person name="Tabata M."/>
            <person name="Kasai D."/>
            <person name="Fukuda M."/>
        </authorList>
    </citation>
    <scope>NUCLEOTIDE SEQUENCE [LARGE SCALE GENOMIC DNA]</scope>
    <source>
        <strain evidence="1 2">NS21</strain>
    </source>
</reference>
<gene>
    <name evidence="1" type="ORF">A4W93_18700</name>
</gene>
<dbReference type="KEGG" id="rgu:A4W93_18700"/>
<dbReference type="InterPro" id="IPR012545">
    <property type="entry name" value="DUF1697"/>
</dbReference>
<dbReference type="OrthoDB" id="9806494at2"/>
<dbReference type="SUPFAM" id="SSF160379">
    <property type="entry name" value="SP0830-like"/>
    <property type="match status" value="1"/>
</dbReference>
<evidence type="ECO:0000313" key="1">
    <source>
        <dbReference type="EMBL" id="ARN23955.1"/>
    </source>
</evidence>
<sequence length="184" mass="19927">MRYAVFLRNVNLGRPNAPTREQFEAAFLHAGAREATSFLTNGTLVYAPGDGVTAQAVFEGAYRTLQSVCGLREPAFVRTVDYLAALVALDPFAGIDRGSVYAFCVSFLLDPSVTPPVLPLASARRDVELVRVTPGEVLSVSRQVMKAPGSPNAFLEKHLGSRLSTREWNTITRLVKRFGQAGVG</sequence>
<proteinExistence type="predicted"/>
<name>A0A1W6LI80_9BURK</name>